<dbReference type="InterPro" id="IPR011008">
    <property type="entry name" value="Dimeric_a/b-barrel"/>
</dbReference>
<dbReference type="Pfam" id="PF03795">
    <property type="entry name" value="YCII"/>
    <property type="match status" value="1"/>
</dbReference>
<dbReference type="AlphaFoldDB" id="A0A413RNN7"/>
<evidence type="ECO:0000256" key="1">
    <source>
        <dbReference type="ARBA" id="ARBA00007689"/>
    </source>
</evidence>
<dbReference type="Proteomes" id="UP000283374">
    <property type="component" value="Unassembled WGS sequence"/>
</dbReference>
<dbReference type="PANTHER" id="PTHR35174">
    <property type="entry name" value="BLL7171 PROTEIN-RELATED"/>
    <property type="match status" value="1"/>
</dbReference>
<reference evidence="3 4" key="1">
    <citation type="submission" date="2018-08" db="EMBL/GenBank/DDBJ databases">
        <title>Cellulomonas rhizosphaerae sp. nov., a novel actinomycete isolated from soil.</title>
        <authorList>
            <person name="Tian Y."/>
        </authorList>
    </citation>
    <scope>NUCLEOTIDE SEQUENCE [LARGE SCALE GENOMIC DNA]</scope>
    <source>
        <strain evidence="3 4">NEAU-TCZ24</strain>
    </source>
</reference>
<protein>
    <recommendedName>
        <fullName evidence="2">YCII-related domain-containing protein</fullName>
    </recommendedName>
</protein>
<gene>
    <name evidence="3" type="ORF">D1825_05650</name>
</gene>
<keyword evidence="4" id="KW-1185">Reference proteome</keyword>
<dbReference type="PANTHER" id="PTHR35174:SF3">
    <property type="entry name" value="BLL7171 PROTEIN"/>
    <property type="match status" value="1"/>
</dbReference>
<evidence type="ECO:0000313" key="3">
    <source>
        <dbReference type="EMBL" id="RHA43577.1"/>
    </source>
</evidence>
<dbReference type="InterPro" id="IPR005545">
    <property type="entry name" value="YCII"/>
</dbReference>
<dbReference type="RefSeq" id="WP_118766472.1">
    <property type="nucleotide sequence ID" value="NZ_QWKP01000154.1"/>
</dbReference>
<organism evidence="3 4">
    <name type="scientific">Cellulomonas rhizosphaerae</name>
    <dbReference type="NCBI Taxonomy" id="2293719"/>
    <lineage>
        <taxon>Bacteria</taxon>
        <taxon>Bacillati</taxon>
        <taxon>Actinomycetota</taxon>
        <taxon>Actinomycetes</taxon>
        <taxon>Micrococcales</taxon>
        <taxon>Cellulomonadaceae</taxon>
        <taxon>Cellulomonas</taxon>
    </lineage>
</organism>
<dbReference type="Gene3D" id="3.30.70.1060">
    <property type="entry name" value="Dimeric alpha+beta barrel"/>
    <property type="match status" value="1"/>
</dbReference>
<dbReference type="EMBL" id="QWKP01000154">
    <property type="protein sequence ID" value="RHA43577.1"/>
    <property type="molecule type" value="Genomic_DNA"/>
</dbReference>
<feature type="domain" description="YCII-related" evidence="2">
    <location>
        <begin position="4"/>
        <end position="96"/>
    </location>
</feature>
<name>A0A413RNN7_9CELL</name>
<comment type="caution">
    <text evidence="3">The sequence shown here is derived from an EMBL/GenBank/DDBJ whole genome shotgun (WGS) entry which is preliminary data.</text>
</comment>
<dbReference type="OrthoDB" id="668782at2"/>
<evidence type="ECO:0000259" key="2">
    <source>
        <dbReference type="Pfam" id="PF03795"/>
    </source>
</evidence>
<dbReference type="SUPFAM" id="SSF54909">
    <property type="entry name" value="Dimeric alpha+beta barrel"/>
    <property type="match status" value="1"/>
</dbReference>
<sequence>MTTYLVLLHEDEGAWAAASSAEREAAYAAHAEFNAACGARGHTIVHAHELAPAATALLVRGGSVTDGPYTEAVEQLSGYYLVETSDVADLAALVSGVLGSGCAELRPVAA</sequence>
<accession>A0A413RNN7</accession>
<comment type="similarity">
    <text evidence="1">Belongs to the YciI family.</text>
</comment>
<proteinExistence type="inferred from homology"/>
<evidence type="ECO:0000313" key="4">
    <source>
        <dbReference type="Proteomes" id="UP000283374"/>
    </source>
</evidence>